<keyword evidence="2" id="KW-0813">Transport</keyword>
<dbReference type="PANTHER" id="PTHR43875:SF15">
    <property type="entry name" value="TREHALOSE IMPORT ATP-BINDING PROTEIN SUGC"/>
    <property type="match status" value="1"/>
</dbReference>
<evidence type="ECO:0000256" key="4">
    <source>
        <dbReference type="ARBA" id="ARBA00022741"/>
    </source>
</evidence>
<keyword evidence="11" id="KW-1185">Reference proteome</keyword>
<dbReference type="InterPro" id="IPR013611">
    <property type="entry name" value="Transp-assoc_OB_typ2"/>
</dbReference>
<evidence type="ECO:0000256" key="8">
    <source>
        <dbReference type="ARBA" id="ARBA00024722"/>
    </source>
</evidence>
<reference evidence="10 11" key="1">
    <citation type="submission" date="2024-02" db="EMBL/GenBank/DDBJ databases">
        <title>Adaptive strategies in a cosmopolitan and abundant soil bacterium.</title>
        <authorList>
            <person name="Carini P."/>
        </authorList>
    </citation>
    <scope>NUCLEOTIDE SEQUENCE [LARGE SCALE GENOMIC DNA]</scope>
    <source>
        <strain evidence="10 11">AZCC 1608</strain>
    </source>
</reference>
<protein>
    <submittedName>
        <fullName evidence="10">Iron(III) transport system ATP-binding protein</fullName>
    </submittedName>
</protein>
<dbReference type="RefSeq" id="WP_334486796.1">
    <property type="nucleotide sequence ID" value="NZ_JAZHRV010000001.1"/>
</dbReference>
<evidence type="ECO:0000256" key="6">
    <source>
        <dbReference type="ARBA" id="ARBA00022967"/>
    </source>
</evidence>
<gene>
    <name evidence="10" type="ORF">V1286_006613</name>
</gene>
<dbReference type="InterPro" id="IPR008995">
    <property type="entry name" value="Mo/tungstate-bd_C_term_dom"/>
</dbReference>
<dbReference type="GO" id="GO:0005524">
    <property type="term" value="F:ATP binding"/>
    <property type="evidence" value="ECO:0007669"/>
    <property type="project" value="UniProtKB-KW"/>
</dbReference>
<dbReference type="InterPro" id="IPR017871">
    <property type="entry name" value="ABC_transporter-like_CS"/>
</dbReference>
<dbReference type="Gene3D" id="2.40.50.100">
    <property type="match status" value="1"/>
</dbReference>
<keyword evidence="4" id="KW-0547">Nucleotide-binding</keyword>
<organism evidence="10 11">
    <name type="scientific">Bradyrhizobium algeriense</name>
    <dbReference type="NCBI Taxonomy" id="634784"/>
    <lineage>
        <taxon>Bacteria</taxon>
        <taxon>Pseudomonadati</taxon>
        <taxon>Pseudomonadota</taxon>
        <taxon>Alphaproteobacteria</taxon>
        <taxon>Hyphomicrobiales</taxon>
        <taxon>Nitrobacteraceae</taxon>
        <taxon>Bradyrhizobium</taxon>
    </lineage>
</organism>
<evidence type="ECO:0000313" key="11">
    <source>
        <dbReference type="Proteomes" id="UP001364224"/>
    </source>
</evidence>
<keyword evidence="5 10" id="KW-0067">ATP-binding</keyword>
<dbReference type="Gene3D" id="3.40.50.300">
    <property type="entry name" value="P-loop containing nucleotide triphosphate hydrolases"/>
    <property type="match status" value="1"/>
</dbReference>
<keyword evidence="6" id="KW-1278">Translocase</keyword>
<keyword evidence="7" id="KW-0472">Membrane</keyword>
<evidence type="ECO:0000259" key="9">
    <source>
        <dbReference type="PROSITE" id="PS50893"/>
    </source>
</evidence>
<dbReference type="EMBL" id="JAZHRV010000001">
    <property type="protein sequence ID" value="MEH2559084.1"/>
    <property type="molecule type" value="Genomic_DNA"/>
</dbReference>
<dbReference type="SUPFAM" id="SSF50331">
    <property type="entry name" value="MOP-like"/>
    <property type="match status" value="1"/>
</dbReference>
<evidence type="ECO:0000256" key="5">
    <source>
        <dbReference type="ARBA" id="ARBA00022840"/>
    </source>
</evidence>
<dbReference type="PROSITE" id="PS00211">
    <property type="entry name" value="ABC_TRANSPORTER_1"/>
    <property type="match status" value="1"/>
</dbReference>
<evidence type="ECO:0000256" key="3">
    <source>
        <dbReference type="ARBA" id="ARBA00022475"/>
    </source>
</evidence>
<dbReference type="InterPro" id="IPR003439">
    <property type="entry name" value="ABC_transporter-like_ATP-bd"/>
</dbReference>
<dbReference type="Pfam" id="PF00005">
    <property type="entry name" value="ABC_tran"/>
    <property type="match status" value="1"/>
</dbReference>
<evidence type="ECO:0000256" key="2">
    <source>
        <dbReference type="ARBA" id="ARBA00022448"/>
    </source>
</evidence>
<evidence type="ECO:0000313" key="10">
    <source>
        <dbReference type="EMBL" id="MEH2559084.1"/>
    </source>
</evidence>
<comment type="caution">
    <text evidence="10">The sequence shown here is derived from an EMBL/GenBank/DDBJ whole genome shotgun (WGS) entry which is preliminary data.</text>
</comment>
<name>A0ABU8BKJ7_9BRAD</name>
<dbReference type="PROSITE" id="PS50893">
    <property type="entry name" value="ABC_TRANSPORTER_2"/>
    <property type="match status" value="1"/>
</dbReference>
<comment type="function">
    <text evidence="8">Involved in beta-(1--&gt;2)glucan export. Transmembrane domains (TMD) form a pore in the inner membrane and the ATP-binding domain (NBD) is responsible for energy generation.</text>
</comment>
<dbReference type="InterPro" id="IPR003593">
    <property type="entry name" value="AAA+_ATPase"/>
</dbReference>
<dbReference type="Proteomes" id="UP001364224">
    <property type="component" value="Unassembled WGS sequence"/>
</dbReference>
<dbReference type="SMART" id="SM00382">
    <property type="entry name" value="AAA"/>
    <property type="match status" value="1"/>
</dbReference>
<keyword evidence="3" id="KW-1003">Cell membrane</keyword>
<proteinExistence type="inferred from homology"/>
<comment type="similarity">
    <text evidence="1">Belongs to the ABC transporter superfamily.</text>
</comment>
<evidence type="ECO:0000256" key="1">
    <source>
        <dbReference type="ARBA" id="ARBA00005417"/>
    </source>
</evidence>
<dbReference type="PANTHER" id="PTHR43875">
    <property type="entry name" value="MALTODEXTRIN IMPORT ATP-BINDING PROTEIN MSMX"/>
    <property type="match status" value="1"/>
</dbReference>
<feature type="domain" description="ABC transporter" evidence="9">
    <location>
        <begin position="4"/>
        <end position="240"/>
    </location>
</feature>
<dbReference type="SUPFAM" id="SSF52540">
    <property type="entry name" value="P-loop containing nucleoside triphosphate hydrolases"/>
    <property type="match status" value="1"/>
</dbReference>
<dbReference type="InterPro" id="IPR027417">
    <property type="entry name" value="P-loop_NTPase"/>
</dbReference>
<dbReference type="InterPro" id="IPR047641">
    <property type="entry name" value="ABC_transpr_MalK/UgpC-like"/>
</dbReference>
<accession>A0ABU8BKJ7</accession>
<sequence>MSNVILEKVSRNFGQFVAVDGVDLRVNEGEFVTLLGPSGCGKTTTLRMVAGLEQNTGGRISIGNEIVSDAARGIFVPSERRRLGMVFQSYAIWPHMTVFDNVAYPLRVRRRPAAEILDRVTKALQLVEMEGFAQRPAPALSGGQQQRVAIARALVFEPTVLLLDEPLSNLDAKLRLQMGDEFRSIQKRLGMTSLYVTHDQSEAMALSDRVVVMDRGRIQQIGAPEDIYRYPANRIVAAFFGTPNLLEASVESCARVNERRFRLEVVGRGWRGPCEAASEVQPGQAVTVMARPEDARLAPAGSKAGADELTWSGRIAHTIFRGPIRSIVVQTDDGRLNVDAPPFGIHAVGDNVTVVVPQRAAWAVVEKAERTQ</sequence>
<dbReference type="Pfam" id="PF08402">
    <property type="entry name" value="TOBE_2"/>
    <property type="match status" value="1"/>
</dbReference>
<evidence type="ECO:0000256" key="7">
    <source>
        <dbReference type="ARBA" id="ARBA00023136"/>
    </source>
</evidence>